<evidence type="ECO:0000313" key="2">
    <source>
        <dbReference type="EMBL" id="KAG8226657.1"/>
    </source>
</evidence>
<reference evidence="2" key="1">
    <citation type="submission" date="2013-04" db="EMBL/GenBank/DDBJ databases">
        <authorList>
            <person name="Qu J."/>
            <person name="Murali S.C."/>
            <person name="Bandaranaike D."/>
            <person name="Bellair M."/>
            <person name="Blankenburg K."/>
            <person name="Chao H."/>
            <person name="Dinh H."/>
            <person name="Doddapaneni H."/>
            <person name="Downs B."/>
            <person name="Dugan-Rocha S."/>
            <person name="Elkadiri S."/>
            <person name="Gnanaolivu R.D."/>
            <person name="Hernandez B."/>
            <person name="Javaid M."/>
            <person name="Jayaseelan J.C."/>
            <person name="Lee S."/>
            <person name="Li M."/>
            <person name="Ming W."/>
            <person name="Munidasa M."/>
            <person name="Muniz J."/>
            <person name="Nguyen L."/>
            <person name="Ongeri F."/>
            <person name="Osuji N."/>
            <person name="Pu L.-L."/>
            <person name="Puazo M."/>
            <person name="Qu C."/>
            <person name="Quiroz J."/>
            <person name="Raj R."/>
            <person name="Weissenberger G."/>
            <person name="Xin Y."/>
            <person name="Zou X."/>
            <person name="Han Y."/>
            <person name="Richards S."/>
            <person name="Worley K."/>
            <person name="Muzny D."/>
            <person name="Gibbs R."/>
        </authorList>
    </citation>
    <scope>NUCLEOTIDE SEQUENCE</scope>
    <source>
        <strain evidence="2">Sampled in the wild</strain>
    </source>
</reference>
<dbReference type="PANTHER" id="PTHR37984">
    <property type="entry name" value="PROTEIN CBG26694"/>
    <property type="match status" value="1"/>
</dbReference>
<dbReference type="AlphaFoldDB" id="A0A8K0NYQ7"/>
<name>A0A8K0NYQ7_LADFU</name>
<comment type="caution">
    <text evidence="2">The sequence shown here is derived from an EMBL/GenBank/DDBJ whole genome shotgun (WGS) entry which is preliminary data.</text>
</comment>
<accession>A0A8K0NYQ7</accession>
<dbReference type="Proteomes" id="UP000792457">
    <property type="component" value="Unassembled WGS sequence"/>
</dbReference>
<protein>
    <recommendedName>
        <fullName evidence="1">Integrase catalytic domain-containing protein</fullName>
    </recommendedName>
</protein>
<evidence type="ECO:0000259" key="1">
    <source>
        <dbReference type="PROSITE" id="PS50994"/>
    </source>
</evidence>
<sequence length="137" mass="15606">MRSVVMARLHRVCTQCQQGLSNPPKVPAIPWSTPTKPWSRLPLEFAGAMQGQSFLIQVDAFSKWIDVEDKRSSYSANTVVRCRNWFATHRLPDEVVTDNIPGFRASKFTILQSNSVKNTPIYTTQPPMDRLKGQFRP</sequence>
<dbReference type="Gene3D" id="3.30.420.10">
    <property type="entry name" value="Ribonuclease H-like superfamily/Ribonuclease H"/>
    <property type="match status" value="1"/>
</dbReference>
<dbReference type="GO" id="GO:0015074">
    <property type="term" value="P:DNA integration"/>
    <property type="evidence" value="ECO:0007669"/>
    <property type="project" value="InterPro"/>
</dbReference>
<dbReference type="EMBL" id="KZ308292">
    <property type="protein sequence ID" value="KAG8226657.1"/>
    <property type="molecule type" value="Genomic_DNA"/>
</dbReference>
<dbReference type="InterPro" id="IPR001584">
    <property type="entry name" value="Integrase_cat-core"/>
</dbReference>
<dbReference type="InterPro" id="IPR050951">
    <property type="entry name" value="Retrovirus_Pol_polyprotein"/>
</dbReference>
<gene>
    <name evidence="2" type="ORF">J437_LFUL005743</name>
</gene>
<dbReference type="PROSITE" id="PS50994">
    <property type="entry name" value="INTEGRASE"/>
    <property type="match status" value="1"/>
</dbReference>
<keyword evidence="3" id="KW-1185">Reference proteome</keyword>
<dbReference type="GO" id="GO:0003676">
    <property type="term" value="F:nucleic acid binding"/>
    <property type="evidence" value="ECO:0007669"/>
    <property type="project" value="InterPro"/>
</dbReference>
<dbReference type="OrthoDB" id="427924at2759"/>
<evidence type="ECO:0000313" key="3">
    <source>
        <dbReference type="Proteomes" id="UP000792457"/>
    </source>
</evidence>
<dbReference type="PANTHER" id="PTHR37984:SF5">
    <property type="entry name" value="PROTEIN NYNRIN-LIKE"/>
    <property type="match status" value="1"/>
</dbReference>
<dbReference type="InterPro" id="IPR036397">
    <property type="entry name" value="RNaseH_sf"/>
</dbReference>
<proteinExistence type="predicted"/>
<reference evidence="2" key="2">
    <citation type="submission" date="2017-10" db="EMBL/GenBank/DDBJ databases">
        <title>Ladona fulva Genome sequencing and assembly.</title>
        <authorList>
            <person name="Murali S."/>
            <person name="Richards S."/>
            <person name="Bandaranaike D."/>
            <person name="Bellair M."/>
            <person name="Blankenburg K."/>
            <person name="Chao H."/>
            <person name="Dinh H."/>
            <person name="Doddapaneni H."/>
            <person name="Dugan-Rocha S."/>
            <person name="Elkadiri S."/>
            <person name="Gnanaolivu R."/>
            <person name="Hernandez B."/>
            <person name="Skinner E."/>
            <person name="Javaid M."/>
            <person name="Lee S."/>
            <person name="Li M."/>
            <person name="Ming W."/>
            <person name="Munidasa M."/>
            <person name="Muniz J."/>
            <person name="Nguyen L."/>
            <person name="Hughes D."/>
            <person name="Osuji N."/>
            <person name="Pu L.-L."/>
            <person name="Puazo M."/>
            <person name="Qu C."/>
            <person name="Quiroz J."/>
            <person name="Raj R."/>
            <person name="Weissenberger G."/>
            <person name="Xin Y."/>
            <person name="Zou X."/>
            <person name="Han Y."/>
            <person name="Worley K."/>
            <person name="Muzny D."/>
            <person name="Gibbs R."/>
        </authorList>
    </citation>
    <scope>NUCLEOTIDE SEQUENCE</scope>
    <source>
        <strain evidence="2">Sampled in the wild</strain>
    </source>
</reference>
<feature type="domain" description="Integrase catalytic" evidence="1">
    <location>
        <begin position="33"/>
        <end position="137"/>
    </location>
</feature>
<organism evidence="2 3">
    <name type="scientific">Ladona fulva</name>
    <name type="common">Scarce chaser dragonfly</name>
    <name type="synonym">Libellula fulva</name>
    <dbReference type="NCBI Taxonomy" id="123851"/>
    <lineage>
        <taxon>Eukaryota</taxon>
        <taxon>Metazoa</taxon>
        <taxon>Ecdysozoa</taxon>
        <taxon>Arthropoda</taxon>
        <taxon>Hexapoda</taxon>
        <taxon>Insecta</taxon>
        <taxon>Pterygota</taxon>
        <taxon>Palaeoptera</taxon>
        <taxon>Odonata</taxon>
        <taxon>Epiprocta</taxon>
        <taxon>Anisoptera</taxon>
        <taxon>Libelluloidea</taxon>
        <taxon>Libellulidae</taxon>
        <taxon>Ladona</taxon>
    </lineage>
</organism>